<organism evidence="1">
    <name type="scientific">Xanthomonas arboricola</name>
    <dbReference type="NCBI Taxonomy" id="56448"/>
    <lineage>
        <taxon>Bacteria</taxon>
        <taxon>Pseudomonadati</taxon>
        <taxon>Pseudomonadota</taxon>
        <taxon>Gammaproteobacteria</taxon>
        <taxon>Lysobacterales</taxon>
        <taxon>Lysobacteraceae</taxon>
        <taxon>Xanthomonas</taxon>
    </lineage>
</organism>
<comment type="caution">
    <text evidence="1">The sequence shown here is derived from an EMBL/GenBank/DDBJ whole genome shotgun (WGS) entry which is preliminary data.</text>
</comment>
<protein>
    <submittedName>
        <fullName evidence="1">Uncharacterized protein</fullName>
    </submittedName>
</protein>
<gene>
    <name evidence="1" type="ORF">FHR65_003851</name>
</gene>
<dbReference type="RefSeq" id="WP_011345745.1">
    <property type="nucleotide sequence ID" value="NZ_JACIIQ010000021.1"/>
</dbReference>
<reference evidence="1" key="1">
    <citation type="submission" date="2020-08" db="EMBL/GenBank/DDBJ databases">
        <title>Studying the diversity of plant-associated saprophytic bacteria and their role in host health and plant-pathogen interactions.</title>
        <authorList>
            <person name="Potnis N."/>
        </authorList>
    </citation>
    <scope>NUCLEOTIDE SEQUENCE</scope>
    <source>
        <strain evidence="1">F21</strain>
    </source>
</reference>
<sequence length="98" mass="11312">MLIEVKVSRADFLADARKEHRIKPALGAGKWRYFMCPEGLINVDEVSERWGLLWVSDKGTGWRRAAVMTGCSLRGRMRKSVVRMSLVQRASWIRRFAC</sequence>
<proteinExistence type="predicted"/>
<name>A0AB73H2Q9_9XANT</name>
<dbReference type="EMBL" id="JACIIQ010000021">
    <property type="protein sequence ID" value="MBB5672253.1"/>
    <property type="molecule type" value="Genomic_DNA"/>
</dbReference>
<accession>A0AB73H2Q9</accession>
<dbReference type="AlphaFoldDB" id="A0AB73H2Q9"/>
<dbReference type="Proteomes" id="UP000528595">
    <property type="component" value="Unassembled WGS sequence"/>
</dbReference>
<evidence type="ECO:0000313" key="1">
    <source>
        <dbReference type="EMBL" id="MBB5672253.1"/>
    </source>
</evidence>